<dbReference type="AlphaFoldDB" id="A0A0P9C3C3"/>
<evidence type="ECO:0000313" key="1">
    <source>
        <dbReference type="EMBL" id="SCY01833.1"/>
    </source>
</evidence>
<proteinExistence type="predicted"/>
<keyword evidence="2" id="KW-1185">Reference proteome</keyword>
<dbReference type="RefSeq" id="WP_054966450.1">
    <property type="nucleotide sequence ID" value="NZ_FMUN01000002.1"/>
</dbReference>
<dbReference type="Proteomes" id="UP000183104">
    <property type="component" value="Unassembled WGS sequence"/>
</dbReference>
<accession>A0A0P9C3C3</accession>
<reference evidence="2" key="1">
    <citation type="submission" date="2016-10" db="EMBL/GenBank/DDBJ databases">
        <authorList>
            <person name="Varghese N."/>
        </authorList>
    </citation>
    <scope>NUCLEOTIDE SEQUENCE [LARGE SCALE GENOMIC DNA]</scope>
    <source>
        <strain evidence="2">HL 19</strain>
    </source>
</reference>
<dbReference type="STRING" id="381306.AN478_09875"/>
<evidence type="ECO:0000313" key="2">
    <source>
        <dbReference type="Proteomes" id="UP000183104"/>
    </source>
</evidence>
<protein>
    <submittedName>
        <fullName evidence="1">Uncharacterized protein</fullName>
    </submittedName>
</protein>
<name>A0A0P9C3C3_9GAMM</name>
<dbReference type="EMBL" id="FMUN01000002">
    <property type="protein sequence ID" value="SCY01833.1"/>
    <property type="molecule type" value="Genomic_DNA"/>
</dbReference>
<sequence length="147" mass="16324">MSEFAERYWGSFTGCIRWEQAEAVAERLAATEGPWYVVSPEEGAAAAVEELAPTEAAERLGGHLAEMQRLKKGPYCNLAFVDDAEDPRLIKLFHPKRAGDACRVGGDPIPPWVVLSRYPVDPAVFAPAREEPQGSWWQRMIRIGSPD</sequence>
<dbReference type="OrthoDB" id="9786540at2"/>
<organism evidence="1 2">
    <name type="scientific">Thiohalorhabdus denitrificans</name>
    <dbReference type="NCBI Taxonomy" id="381306"/>
    <lineage>
        <taxon>Bacteria</taxon>
        <taxon>Pseudomonadati</taxon>
        <taxon>Pseudomonadota</taxon>
        <taxon>Gammaproteobacteria</taxon>
        <taxon>Thiohalorhabdales</taxon>
        <taxon>Thiohalorhabdaceae</taxon>
        <taxon>Thiohalorhabdus</taxon>
    </lineage>
</organism>
<gene>
    <name evidence="1" type="ORF">SAMN05661077_1062</name>
</gene>